<feature type="transmembrane region" description="Helical" evidence="8">
    <location>
        <begin position="166"/>
        <end position="185"/>
    </location>
</feature>
<evidence type="ECO:0000256" key="7">
    <source>
        <dbReference type="RuleBase" id="RU003346"/>
    </source>
</evidence>
<reference evidence="10 11" key="1">
    <citation type="submission" date="2018-04" db="EMBL/GenBank/DDBJ databases">
        <title>Genomic Encyclopedia of Type Strains, Phase III (KMG-III): the genomes of soil and plant-associated and newly described type strains.</title>
        <authorList>
            <person name="Whitman W."/>
        </authorList>
    </citation>
    <scope>NUCLEOTIDE SEQUENCE [LARGE SCALE GENOMIC DNA]</scope>
    <source>
        <strain evidence="10 11">MA101b</strain>
    </source>
</reference>
<feature type="transmembrane region" description="Helical" evidence="8">
    <location>
        <begin position="133"/>
        <end position="154"/>
    </location>
</feature>
<feature type="domain" description="Major facilitator superfamily (MFS) profile" evidence="9">
    <location>
        <begin position="8"/>
        <end position="425"/>
    </location>
</feature>
<dbReference type="Gene3D" id="1.20.1250.20">
    <property type="entry name" value="MFS general substrate transporter like domains"/>
    <property type="match status" value="1"/>
</dbReference>
<dbReference type="PROSITE" id="PS00216">
    <property type="entry name" value="SUGAR_TRANSPORT_1"/>
    <property type="match status" value="1"/>
</dbReference>
<dbReference type="AlphaFoldDB" id="A0A2T5GH27"/>
<keyword evidence="11" id="KW-1185">Reference proteome</keyword>
<evidence type="ECO:0000256" key="5">
    <source>
        <dbReference type="ARBA" id="ARBA00022989"/>
    </source>
</evidence>
<comment type="caution">
    <text evidence="10">The sequence shown here is derived from an EMBL/GenBank/DDBJ whole genome shotgun (WGS) entry which is preliminary data.</text>
</comment>
<gene>
    <name evidence="10" type="ORF">C8J26_3489</name>
</gene>
<feature type="transmembrane region" description="Helical" evidence="8">
    <location>
        <begin position="403"/>
        <end position="421"/>
    </location>
</feature>
<keyword evidence="3 7" id="KW-0813">Transport</keyword>
<evidence type="ECO:0000256" key="8">
    <source>
        <dbReference type="SAM" id="Phobius"/>
    </source>
</evidence>
<comment type="similarity">
    <text evidence="2 7">Belongs to the major facilitator superfamily. Sugar transporter (TC 2.A.1.1) family.</text>
</comment>
<evidence type="ECO:0000256" key="6">
    <source>
        <dbReference type="ARBA" id="ARBA00023136"/>
    </source>
</evidence>
<dbReference type="EMBL" id="QAOG01000007">
    <property type="protein sequence ID" value="PTQ58622.1"/>
    <property type="molecule type" value="Genomic_DNA"/>
</dbReference>
<keyword evidence="5 8" id="KW-1133">Transmembrane helix</keyword>
<dbReference type="NCBIfam" id="TIGR00879">
    <property type="entry name" value="SP"/>
    <property type="match status" value="1"/>
</dbReference>
<dbReference type="PANTHER" id="PTHR48023">
    <property type="entry name" value="D-XYLOSE-PROTON SYMPORTER-LIKE 2"/>
    <property type="match status" value="1"/>
</dbReference>
<organism evidence="10 11">
    <name type="scientific">Sphingomonas aurantiaca</name>
    <dbReference type="NCBI Taxonomy" id="185949"/>
    <lineage>
        <taxon>Bacteria</taxon>
        <taxon>Pseudomonadati</taxon>
        <taxon>Pseudomonadota</taxon>
        <taxon>Alphaproteobacteria</taxon>
        <taxon>Sphingomonadales</taxon>
        <taxon>Sphingomonadaceae</taxon>
        <taxon>Sphingomonas</taxon>
    </lineage>
</organism>
<dbReference type="InterPro" id="IPR020846">
    <property type="entry name" value="MFS_dom"/>
</dbReference>
<evidence type="ECO:0000313" key="10">
    <source>
        <dbReference type="EMBL" id="PTQ58622.1"/>
    </source>
</evidence>
<evidence type="ECO:0000259" key="9">
    <source>
        <dbReference type="PROSITE" id="PS50850"/>
    </source>
</evidence>
<feature type="transmembrane region" description="Helical" evidence="8">
    <location>
        <begin position="75"/>
        <end position="93"/>
    </location>
</feature>
<comment type="subcellular location">
    <subcellularLocation>
        <location evidence="1">Membrane</location>
        <topology evidence="1">Multi-pass membrane protein</topology>
    </subcellularLocation>
</comment>
<dbReference type="PANTHER" id="PTHR48023:SF4">
    <property type="entry name" value="D-XYLOSE-PROTON SYMPORTER-LIKE 2"/>
    <property type="match status" value="1"/>
</dbReference>
<feature type="transmembrane region" description="Helical" evidence="8">
    <location>
        <begin position="336"/>
        <end position="360"/>
    </location>
</feature>
<dbReference type="InterPro" id="IPR003663">
    <property type="entry name" value="Sugar/inositol_transpt"/>
</dbReference>
<feature type="transmembrane region" description="Helical" evidence="8">
    <location>
        <begin position="99"/>
        <end position="121"/>
    </location>
</feature>
<dbReference type="PRINTS" id="PR00171">
    <property type="entry name" value="SUGRTRNSPORT"/>
</dbReference>
<dbReference type="SUPFAM" id="SSF103473">
    <property type="entry name" value="MFS general substrate transporter"/>
    <property type="match status" value="1"/>
</dbReference>
<evidence type="ECO:0000256" key="3">
    <source>
        <dbReference type="ARBA" id="ARBA00022448"/>
    </source>
</evidence>
<dbReference type="GO" id="GO:0016020">
    <property type="term" value="C:membrane"/>
    <property type="evidence" value="ECO:0007669"/>
    <property type="project" value="UniProtKB-SubCell"/>
</dbReference>
<evidence type="ECO:0000256" key="1">
    <source>
        <dbReference type="ARBA" id="ARBA00004141"/>
    </source>
</evidence>
<dbReference type="InterPro" id="IPR005829">
    <property type="entry name" value="Sugar_transporter_CS"/>
</dbReference>
<proteinExistence type="inferred from homology"/>
<accession>A0A2T5GH27</accession>
<dbReference type="RefSeq" id="WP_107959447.1">
    <property type="nucleotide sequence ID" value="NZ_QAOG01000007.1"/>
</dbReference>
<dbReference type="InterPro" id="IPR036259">
    <property type="entry name" value="MFS_trans_sf"/>
</dbReference>
<dbReference type="Pfam" id="PF00083">
    <property type="entry name" value="Sugar_tr"/>
    <property type="match status" value="1"/>
</dbReference>
<sequence>MNATLFRGVLVGALAGLLFGFDTAVIAGTTEGIRTAFGLDAAGVGITVSSALWGTLAGALLAGVPGDRYGARTSLKVIALIYLVSGIGCFAAWNWGALLAFRVLAGFAVGASSVLAPVYIAEIAPAEKRGMMVGAFQLNIVLGILVAYLSNAIVTGMDLGALDWHVKFGVTALPALLLLGMMFTIPDSPRWLAARGREAEAEAVLQSLGVADPAADIASYRQSNVAAAARKPRLSWARHRRPILLAFGIASFNQLSGINAILYYLNDIFAAAGFDSVSADRQAIVIGACNLFFTALALTVIDRIGRKTLLLIGAAGLTVMLSGVAYVFLSGQHQNMLLWLLIGFIAFFAFSQGAVIWVYISEIFPTDVRSRGQSLGSSTHWFMDAIIAMAFPLVAAYSRGAPFILFAGMMALQFAVVLAFFPETKRRSLEAIETAL</sequence>
<dbReference type="Proteomes" id="UP000244189">
    <property type="component" value="Unassembled WGS sequence"/>
</dbReference>
<evidence type="ECO:0000256" key="2">
    <source>
        <dbReference type="ARBA" id="ARBA00010992"/>
    </source>
</evidence>
<dbReference type="InterPro" id="IPR050820">
    <property type="entry name" value="MFS_Sugar_Transporter"/>
</dbReference>
<keyword evidence="4 8" id="KW-0812">Transmembrane</keyword>
<dbReference type="GO" id="GO:0022857">
    <property type="term" value="F:transmembrane transporter activity"/>
    <property type="evidence" value="ECO:0007669"/>
    <property type="project" value="InterPro"/>
</dbReference>
<feature type="transmembrane region" description="Helical" evidence="8">
    <location>
        <begin position="381"/>
        <end position="397"/>
    </location>
</feature>
<protein>
    <submittedName>
        <fullName evidence="10">Sugar porter (SP) family MFS transporter</fullName>
    </submittedName>
</protein>
<dbReference type="InterPro" id="IPR005828">
    <property type="entry name" value="MFS_sugar_transport-like"/>
</dbReference>
<evidence type="ECO:0000313" key="11">
    <source>
        <dbReference type="Proteomes" id="UP000244189"/>
    </source>
</evidence>
<dbReference type="PROSITE" id="PS50850">
    <property type="entry name" value="MFS"/>
    <property type="match status" value="1"/>
</dbReference>
<feature type="transmembrane region" description="Helical" evidence="8">
    <location>
        <begin position="243"/>
        <end position="263"/>
    </location>
</feature>
<dbReference type="PROSITE" id="PS00217">
    <property type="entry name" value="SUGAR_TRANSPORT_2"/>
    <property type="match status" value="1"/>
</dbReference>
<keyword evidence="6 8" id="KW-0472">Membrane</keyword>
<name>A0A2T5GH27_9SPHN</name>
<feature type="transmembrane region" description="Helical" evidence="8">
    <location>
        <begin position="43"/>
        <end position="63"/>
    </location>
</feature>
<feature type="transmembrane region" description="Helical" evidence="8">
    <location>
        <begin position="283"/>
        <end position="301"/>
    </location>
</feature>
<evidence type="ECO:0000256" key="4">
    <source>
        <dbReference type="ARBA" id="ARBA00022692"/>
    </source>
</evidence>
<feature type="transmembrane region" description="Helical" evidence="8">
    <location>
        <begin position="308"/>
        <end position="330"/>
    </location>
</feature>